<keyword evidence="1" id="KW-0472">Membrane</keyword>
<gene>
    <name evidence="2" type="ORF">C1SCF055_LOCUS24199</name>
</gene>
<comment type="caution">
    <text evidence="2">The sequence shown here is derived from an EMBL/GenBank/DDBJ whole genome shotgun (WGS) entry which is preliminary data.</text>
</comment>
<keyword evidence="1" id="KW-1133">Transmembrane helix</keyword>
<dbReference type="EMBL" id="CAMXCT030002388">
    <property type="protein sequence ID" value="CAL4785170.1"/>
    <property type="molecule type" value="Genomic_DNA"/>
</dbReference>
<protein>
    <submittedName>
        <fullName evidence="2">Uncharacterized protein</fullName>
    </submittedName>
</protein>
<keyword evidence="1" id="KW-0812">Transmembrane</keyword>
<accession>A0A9P1CUR3</accession>
<evidence type="ECO:0000313" key="3">
    <source>
        <dbReference type="EMBL" id="CAL4785170.1"/>
    </source>
</evidence>
<evidence type="ECO:0000256" key="1">
    <source>
        <dbReference type="SAM" id="Phobius"/>
    </source>
</evidence>
<proteinExistence type="predicted"/>
<name>A0A9P1CUR3_9DINO</name>
<organism evidence="2">
    <name type="scientific">Cladocopium goreaui</name>
    <dbReference type="NCBI Taxonomy" id="2562237"/>
    <lineage>
        <taxon>Eukaryota</taxon>
        <taxon>Sar</taxon>
        <taxon>Alveolata</taxon>
        <taxon>Dinophyceae</taxon>
        <taxon>Suessiales</taxon>
        <taxon>Symbiodiniaceae</taxon>
        <taxon>Cladocopium</taxon>
    </lineage>
</organism>
<evidence type="ECO:0000313" key="2">
    <source>
        <dbReference type="EMBL" id="CAI3997858.1"/>
    </source>
</evidence>
<dbReference type="Proteomes" id="UP001152797">
    <property type="component" value="Unassembled WGS sequence"/>
</dbReference>
<reference evidence="3 4" key="2">
    <citation type="submission" date="2024-05" db="EMBL/GenBank/DDBJ databases">
        <authorList>
            <person name="Chen Y."/>
            <person name="Shah S."/>
            <person name="Dougan E. K."/>
            <person name="Thang M."/>
            <person name="Chan C."/>
        </authorList>
    </citation>
    <scope>NUCLEOTIDE SEQUENCE [LARGE SCALE GENOMIC DNA]</scope>
</reference>
<dbReference type="EMBL" id="CAMXCT010002388">
    <property type="protein sequence ID" value="CAI3997858.1"/>
    <property type="molecule type" value="Genomic_DNA"/>
</dbReference>
<feature type="transmembrane region" description="Helical" evidence="1">
    <location>
        <begin position="21"/>
        <end position="42"/>
    </location>
</feature>
<evidence type="ECO:0000313" key="4">
    <source>
        <dbReference type="Proteomes" id="UP001152797"/>
    </source>
</evidence>
<reference evidence="2" key="1">
    <citation type="submission" date="2022-10" db="EMBL/GenBank/DDBJ databases">
        <authorList>
            <person name="Chen Y."/>
            <person name="Dougan E. K."/>
            <person name="Chan C."/>
            <person name="Rhodes N."/>
            <person name="Thang M."/>
        </authorList>
    </citation>
    <scope>NUCLEOTIDE SEQUENCE</scope>
</reference>
<sequence length="147" mass="15381">MAPVFEAPISTAMRGSFGREAWIAGTTGLLPSLFVLGCLWRYRGGEGCLEAVKVFLVLALALSFPVTCFMAGDEGGLICSLNAGALNPLGGSPGILSTGLGVSGQLQLQTHFAVLALAFAWWSSGRPLRPGDLPSSRDALLCPNDWQ</sequence>
<dbReference type="EMBL" id="CAMXCT020002388">
    <property type="protein sequence ID" value="CAL1151233.1"/>
    <property type="molecule type" value="Genomic_DNA"/>
</dbReference>
<keyword evidence="4" id="KW-1185">Reference proteome</keyword>
<dbReference type="AlphaFoldDB" id="A0A9P1CUR3"/>
<feature type="transmembrane region" description="Helical" evidence="1">
    <location>
        <begin position="54"/>
        <end position="72"/>
    </location>
</feature>